<reference evidence="1 2" key="1">
    <citation type="submission" date="2018-06" db="EMBL/GenBank/DDBJ databases">
        <authorList>
            <consortium name="Pathogen Informatics"/>
            <person name="Doyle S."/>
        </authorList>
    </citation>
    <scope>NUCLEOTIDE SEQUENCE [LARGE SCALE GENOMIC DNA]</scope>
    <source>
        <strain evidence="1 2">NCTC10860</strain>
    </source>
</reference>
<dbReference type="InterPro" id="IPR023214">
    <property type="entry name" value="HAD_sf"/>
</dbReference>
<dbReference type="Pfam" id="PF00702">
    <property type="entry name" value="Hydrolase"/>
    <property type="match status" value="1"/>
</dbReference>
<dbReference type="Proteomes" id="UP000254084">
    <property type="component" value="Unassembled WGS sequence"/>
</dbReference>
<dbReference type="RefSeq" id="WP_084341649.1">
    <property type="nucleotide sequence ID" value="NZ_UGUW01000002.1"/>
</dbReference>
<organism evidence="1 2">
    <name type="scientific">Ectopseudomonas oleovorans</name>
    <name type="common">Pseudomonas oleovorans</name>
    <dbReference type="NCBI Taxonomy" id="301"/>
    <lineage>
        <taxon>Bacteria</taxon>
        <taxon>Pseudomonadati</taxon>
        <taxon>Pseudomonadota</taxon>
        <taxon>Gammaproteobacteria</taxon>
        <taxon>Pseudomonadales</taxon>
        <taxon>Pseudomonadaceae</taxon>
        <taxon>Ectopseudomonas</taxon>
    </lineage>
</organism>
<name>A0A379K0L5_ECTOL</name>
<dbReference type="PANTHER" id="PTHR46649:SF4">
    <property type="entry name" value="HALOACID DEHALOGENASE-LIKE HYDROLASE (HAD) SUPERFAMILY PROTEIN"/>
    <property type="match status" value="1"/>
</dbReference>
<dbReference type="EMBL" id="UGUW01000002">
    <property type="protein sequence ID" value="SUD58004.1"/>
    <property type="molecule type" value="Genomic_DNA"/>
</dbReference>
<dbReference type="PANTHER" id="PTHR46649">
    <property type="match status" value="1"/>
</dbReference>
<gene>
    <name evidence="1" type="ORF">NCTC10860_00210</name>
</gene>
<dbReference type="Gene3D" id="3.40.50.1000">
    <property type="entry name" value="HAD superfamily/HAD-like"/>
    <property type="match status" value="1"/>
</dbReference>
<proteinExistence type="predicted"/>
<dbReference type="SFLD" id="SFLDS00003">
    <property type="entry name" value="Haloacid_Dehalogenase"/>
    <property type="match status" value="1"/>
</dbReference>
<sequence>MILTSRAVIFDAFGTLLKIQGGRHPYRRLLRIGQANGRRPRPDDATVLMQEPLTLTQAADRLGIRATQGELADLEQLLAAEVAGIEPYADGLEAVELLRREGIHIGVCSNLAYPYREAILRHYPTLDAYAFSCELGVIKPDAGIYNSTCELLGALPAMTLMIGDSRRCDRDGPREVGIKGHFLDRSEDAGDYRELVSFAQDVLRDEASIA</sequence>
<dbReference type="SUPFAM" id="SSF56784">
    <property type="entry name" value="HAD-like"/>
    <property type="match status" value="1"/>
</dbReference>
<dbReference type="PRINTS" id="PR00413">
    <property type="entry name" value="HADHALOGNASE"/>
</dbReference>
<dbReference type="InterPro" id="IPR036412">
    <property type="entry name" value="HAD-like_sf"/>
</dbReference>
<dbReference type="NCBIfam" id="TIGR01549">
    <property type="entry name" value="HAD-SF-IA-v1"/>
    <property type="match status" value="1"/>
</dbReference>
<dbReference type="SFLD" id="SFLDG01129">
    <property type="entry name" value="C1.5:_HAD__Beta-PGM__Phosphata"/>
    <property type="match status" value="1"/>
</dbReference>
<protein>
    <submittedName>
        <fullName evidence="1">Haloacid dehalogenase superfamily protein</fullName>
    </submittedName>
</protein>
<dbReference type="AlphaFoldDB" id="A0A379K0L5"/>
<evidence type="ECO:0000313" key="2">
    <source>
        <dbReference type="Proteomes" id="UP000254084"/>
    </source>
</evidence>
<dbReference type="InterPro" id="IPR006439">
    <property type="entry name" value="HAD-SF_hydro_IA"/>
</dbReference>
<evidence type="ECO:0000313" key="1">
    <source>
        <dbReference type="EMBL" id="SUD58004.1"/>
    </source>
</evidence>
<accession>A0A379K0L5</accession>